<dbReference type="Gene3D" id="2.60.120.200">
    <property type="match status" value="1"/>
</dbReference>
<evidence type="ECO:0000256" key="1">
    <source>
        <dbReference type="ARBA" id="ARBA00022729"/>
    </source>
</evidence>
<protein>
    <recommendedName>
        <fullName evidence="4">LamG-like jellyroll fold domain-containing protein</fullName>
    </recommendedName>
</protein>
<dbReference type="InterPro" id="IPR006558">
    <property type="entry name" value="LamG-like"/>
</dbReference>
<dbReference type="OrthoDB" id="1652165at2"/>
<feature type="domain" description="LamG-like jellyroll fold" evidence="4">
    <location>
        <begin position="66"/>
        <end position="199"/>
    </location>
</feature>
<comment type="caution">
    <text evidence="5">The sequence shown here is derived from an EMBL/GenBank/DDBJ whole genome shotgun (WGS) entry which is preliminary data.</text>
</comment>
<dbReference type="Proteomes" id="UP000237310">
    <property type="component" value="Unassembled WGS sequence"/>
</dbReference>
<dbReference type="InterPro" id="IPR013320">
    <property type="entry name" value="ConA-like_dom_sf"/>
</dbReference>
<keyword evidence="2" id="KW-1015">Disulfide bond</keyword>
<feature type="chain" id="PRO_5015577435" description="LamG-like jellyroll fold domain-containing protein" evidence="3">
    <location>
        <begin position="36"/>
        <end position="793"/>
    </location>
</feature>
<evidence type="ECO:0000259" key="4">
    <source>
        <dbReference type="SMART" id="SM00560"/>
    </source>
</evidence>
<organism evidence="5 6">
    <name type="scientific">Flavobacterium alvei</name>
    <dbReference type="NCBI Taxonomy" id="2080416"/>
    <lineage>
        <taxon>Bacteria</taxon>
        <taxon>Pseudomonadati</taxon>
        <taxon>Bacteroidota</taxon>
        <taxon>Flavobacteriia</taxon>
        <taxon>Flavobacteriales</taxon>
        <taxon>Flavobacteriaceae</taxon>
        <taxon>Flavobacterium</taxon>
    </lineage>
</organism>
<dbReference type="EMBL" id="PQVG01000007">
    <property type="protein sequence ID" value="POY38134.1"/>
    <property type="molecule type" value="Genomic_DNA"/>
</dbReference>
<dbReference type="Pfam" id="PF13385">
    <property type="entry name" value="Laminin_G_3"/>
    <property type="match status" value="1"/>
</dbReference>
<dbReference type="GO" id="GO:0004553">
    <property type="term" value="F:hydrolase activity, hydrolyzing O-glycosyl compounds"/>
    <property type="evidence" value="ECO:0007669"/>
    <property type="project" value="UniProtKB-ARBA"/>
</dbReference>
<proteinExistence type="predicted"/>
<evidence type="ECO:0000256" key="3">
    <source>
        <dbReference type="SAM" id="SignalP"/>
    </source>
</evidence>
<sequence length="793" mass="85167">MKIKNYSKMKISKTFCLHRTTVFIFLLGVFLFPNATVNAQNNALHFDGTNDYVEIPSSINNQILGNNVTVEGWFNIESIGDQVELIGEWYDGSDSDIKFAIYYNQGDNSIYSIIGNGGIYQQVGAAMPTLNTWVHIASTYDGANLRLYYNGLEVGVLPTSISLPTVNGLWVLGKRTDGAETFGGKMDEVRIWNTTRSAAEILANYKNQVPDNSAGLIAYYKMNQGVAEANNTSIVSLTDSSTSNLNGTFQGSFALTGSTSNFVTGMPTVWDTNWSFGTPDSTTEAVIDGTYSTTTHGTISAKKLTVNSGKSFTVNTGTNITVQNEVINNGSLIVENDANLIQVNNVVNTGNAVVKRNSNPLYRLDYTMWSSPVASQNLLAFSPATTTTRFYNYNSSTNLYNAVADPSTTPFTVGKGYLIRMPNTDPTSNYDAGTATLAYPGVFTGVLNNGDINLTGLTPGQYVAVGNPYPSNIKALDFINANLDALDGGTLYLWRKKNGEAIVTSAYATMNKTGVAVGVSTGDGGIFPNGYIAVGQGFITTVPPSGTIAFNNGMRTTNTATFLRTKAAAQIDRVWINLTNTDGAFSQMLVGYMDGATTGFDAGFDGKYINDAATALTSDIAGEEYVIQGRPVFSDTDVVNLNFKASVAGTYTIAKDHVDGLFATGQDIYLVDKTTGVETNLQKEAYTFTAAAGVNNTRFQLTYKTSASLKVNDLAFDENSISVYKQNGVLNINAGNTTMKSVKVFDVTGRLVLEQKSVNATTTALKNLAAGKQALLIQITSDDNRVVTKKAIN</sequence>
<keyword evidence="1 3" id="KW-0732">Signal</keyword>
<name>A0A2S5A6J1_9FLAO</name>
<keyword evidence="6" id="KW-1185">Reference proteome</keyword>
<dbReference type="NCBIfam" id="NF033708">
    <property type="entry name" value="T9SS_Cterm_ChiA"/>
    <property type="match status" value="1"/>
</dbReference>
<dbReference type="SMART" id="SM00560">
    <property type="entry name" value="LamGL"/>
    <property type="match status" value="1"/>
</dbReference>
<evidence type="ECO:0000313" key="5">
    <source>
        <dbReference type="EMBL" id="POY38134.1"/>
    </source>
</evidence>
<evidence type="ECO:0000313" key="6">
    <source>
        <dbReference type="Proteomes" id="UP000237310"/>
    </source>
</evidence>
<dbReference type="SUPFAM" id="SSF49899">
    <property type="entry name" value="Concanavalin A-like lectins/glucanases"/>
    <property type="match status" value="1"/>
</dbReference>
<feature type="signal peptide" evidence="3">
    <location>
        <begin position="1"/>
        <end position="35"/>
    </location>
</feature>
<dbReference type="GO" id="GO:0005975">
    <property type="term" value="P:carbohydrate metabolic process"/>
    <property type="evidence" value="ECO:0007669"/>
    <property type="project" value="UniProtKB-ARBA"/>
</dbReference>
<dbReference type="AlphaFoldDB" id="A0A2S5A6J1"/>
<evidence type="ECO:0000256" key="2">
    <source>
        <dbReference type="ARBA" id="ARBA00023157"/>
    </source>
</evidence>
<accession>A0A2S5A6J1</accession>
<gene>
    <name evidence="5" type="ORF">C3L50_12755</name>
</gene>
<reference evidence="5 6" key="1">
    <citation type="submission" date="2018-01" db="EMBL/GenBank/DDBJ databases">
        <authorList>
            <person name="Gaut B.S."/>
            <person name="Morton B.R."/>
            <person name="Clegg M.T."/>
            <person name="Duvall M.R."/>
        </authorList>
    </citation>
    <scope>NUCLEOTIDE SEQUENCE [LARGE SCALE GENOMIC DNA]</scope>
    <source>
        <strain evidence="5 6">HR-AY</strain>
    </source>
</reference>